<sequence>MASGSAHARTYSSPPPLTTTPSASSTTTTTSTSSSMMISPSSGRGTPLPALSSSSISSATPLPPISRSSSASSSTPRSTPIPTPATQSTYRPGFQPKGVYRPRTDTFLVARRAARDVGRIERTKLERRLEKIVALHFPLNGEGAGAEKVVNGTGTGPRKRPGPAPIPAGRRASSFFELDFGSLRDSLREDPGGLLKGVLGGQGEGSIRGTSSSSRAAEQRITPWQDDKEATRCFCCSTTFHPLTTRKHHCRLCGLIICALPPSPPTRPVACSILFVVDPKARRIEEVKQGVDYGVRKRTASVSGKKGSPGVMEEEDKFLKGVRVCRVCRPVIMRQQAQQELGAVPMFVRLYNAFIALESEIEEQLPQFHELVLSLNNASSSSSSTASDSKALSAARKRLLDAFAQYDALAKRIRASSPSGKGGSQERVVGAIMTRANLFLQKNMVPLQSLPTLKPLPKPPSPSPSQSTAELGHTPRDTIDPDSALAHLLQPLLEQEALLESFVEEANAHRKFEDARTLKANLLEVREEIGRVVREGKV</sequence>
<feature type="region of interest" description="Disordered" evidence="5">
    <location>
        <begin position="146"/>
        <end position="170"/>
    </location>
</feature>
<dbReference type="InterPro" id="IPR000306">
    <property type="entry name" value="Znf_FYVE"/>
</dbReference>
<dbReference type="Gene3D" id="3.30.40.10">
    <property type="entry name" value="Zinc/RING finger domain, C3HC4 (zinc finger)"/>
    <property type="match status" value="1"/>
</dbReference>
<dbReference type="CDD" id="cd15737">
    <property type="entry name" value="FYVE2_Vac1p_like"/>
    <property type="match status" value="1"/>
</dbReference>
<feature type="region of interest" description="Disordered" evidence="5">
    <location>
        <begin position="198"/>
        <end position="220"/>
    </location>
</feature>
<keyword evidence="8" id="KW-1185">Reference proteome</keyword>
<evidence type="ECO:0000313" key="8">
    <source>
        <dbReference type="Proteomes" id="UP000305067"/>
    </source>
</evidence>
<keyword evidence="2 4" id="KW-0863">Zinc-finger</keyword>
<dbReference type="InterPro" id="IPR011011">
    <property type="entry name" value="Znf_FYVE_PHD"/>
</dbReference>
<evidence type="ECO:0000256" key="5">
    <source>
        <dbReference type="SAM" id="MobiDB-lite"/>
    </source>
</evidence>
<evidence type="ECO:0000256" key="3">
    <source>
        <dbReference type="ARBA" id="ARBA00022833"/>
    </source>
</evidence>
<keyword evidence="1" id="KW-0479">Metal-binding</keyword>
<evidence type="ECO:0000256" key="1">
    <source>
        <dbReference type="ARBA" id="ARBA00022723"/>
    </source>
</evidence>
<dbReference type="PANTHER" id="PTHR13510:SF44">
    <property type="entry name" value="RABENOSYN-5"/>
    <property type="match status" value="1"/>
</dbReference>
<proteinExistence type="predicted"/>
<dbReference type="SUPFAM" id="SSF140125">
    <property type="entry name" value="Rabenosyn-5 Rab-binding domain-like"/>
    <property type="match status" value="1"/>
</dbReference>
<dbReference type="InterPro" id="IPR013083">
    <property type="entry name" value="Znf_RING/FYVE/PHD"/>
</dbReference>
<dbReference type="SMART" id="SM00064">
    <property type="entry name" value="FYVE"/>
    <property type="match status" value="1"/>
</dbReference>
<feature type="region of interest" description="Disordered" evidence="5">
    <location>
        <begin position="450"/>
        <end position="481"/>
    </location>
</feature>
<dbReference type="InterPro" id="IPR021565">
    <property type="entry name" value="Rbsn_Rab-bd"/>
</dbReference>
<evidence type="ECO:0000256" key="2">
    <source>
        <dbReference type="ARBA" id="ARBA00022771"/>
    </source>
</evidence>
<feature type="compositionally biased region" description="Pro residues" evidence="5">
    <location>
        <begin position="454"/>
        <end position="463"/>
    </location>
</feature>
<feature type="domain" description="FYVE-type" evidence="6">
    <location>
        <begin position="227"/>
        <end position="328"/>
    </location>
</feature>
<organism evidence="7 8">
    <name type="scientific">Pterulicium gracile</name>
    <dbReference type="NCBI Taxonomy" id="1884261"/>
    <lineage>
        <taxon>Eukaryota</taxon>
        <taxon>Fungi</taxon>
        <taxon>Dikarya</taxon>
        <taxon>Basidiomycota</taxon>
        <taxon>Agaricomycotina</taxon>
        <taxon>Agaricomycetes</taxon>
        <taxon>Agaricomycetidae</taxon>
        <taxon>Agaricales</taxon>
        <taxon>Pleurotineae</taxon>
        <taxon>Pterulaceae</taxon>
        <taxon>Pterulicium</taxon>
    </lineage>
</organism>
<dbReference type="Pfam" id="PF11464">
    <property type="entry name" value="Rbsn"/>
    <property type="match status" value="1"/>
</dbReference>
<dbReference type="InterPro" id="IPR017455">
    <property type="entry name" value="Znf_FYVE-rel"/>
</dbReference>
<dbReference type="AlphaFoldDB" id="A0A5C3R8I5"/>
<dbReference type="Proteomes" id="UP000305067">
    <property type="component" value="Unassembled WGS sequence"/>
</dbReference>
<dbReference type="Pfam" id="PF01363">
    <property type="entry name" value="FYVE"/>
    <property type="match status" value="1"/>
</dbReference>
<dbReference type="OrthoDB" id="166134at2759"/>
<dbReference type="EMBL" id="ML178814">
    <property type="protein sequence ID" value="TFL07774.1"/>
    <property type="molecule type" value="Genomic_DNA"/>
</dbReference>
<dbReference type="Gene3D" id="4.10.860.20">
    <property type="entry name" value="Rabenosyn, Rab binding domain"/>
    <property type="match status" value="1"/>
</dbReference>
<protein>
    <recommendedName>
        <fullName evidence="6">FYVE-type domain-containing protein</fullName>
    </recommendedName>
</protein>
<dbReference type="PANTHER" id="PTHR13510">
    <property type="entry name" value="FYVE-FINGER-CONTAINING RAB5 EFFECTOR PROTEIN RABENOSYN-5-RELATED"/>
    <property type="match status" value="1"/>
</dbReference>
<keyword evidence="3" id="KW-0862">Zinc</keyword>
<dbReference type="SUPFAM" id="SSF57903">
    <property type="entry name" value="FYVE/PHD zinc finger"/>
    <property type="match status" value="1"/>
</dbReference>
<evidence type="ECO:0000256" key="4">
    <source>
        <dbReference type="PROSITE-ProRule" id="PRU00091"/>
    </source>
</evidence>
<dbReference type="InterPro" id="IPR052727">
    <property type="entry name" value="Rab4/Rab5_effector"/>
</dbReference>
<evidence type="ECO:0000313" key="7">
    <source>
        <dbReference type="EMBL" id="TFL07774.1"/>
    </source>
</evidence>
<feature type="compositionally biased region" description="Low complexity" evidence="5">
    <location>
        <begin position="19"/>
        <end position="86"/>
    </location>
</feature>
<gene>
    <name evidence="7" type="ORF">BDV98DRAFT_609767</name>
</gene>
<evidence type="ECO:0000259" key="6">
    <source>
        <dbReference type="PROSITE" id="PS50178"/>
    </source>
</evidence>
<dbReference type="GO" id="GO:0008270">
    <property type="term" value="F:zinc ion binding"/>
    <property type="evidence" value="ECO:0007669"/>
    <property type="project" value="UniProtKB-KW"/>
</dbReference>
<dbReference type="STRING" id="1884261.A0A5C3R8I5"/>
<dbReference type="InterPro" id="IPR036531">
    <property type="entry name" value="Rbsn_Rab-bd_sf"/>
</dbReference>
<dbReference type="PROSITE" id="PS50178">
    <property type="entry name" value="ZF_FYVE"/>
    <property type="match status" value="1"/>
</dbReference>
<feature type="region of interest" description="Disordered" evidence="5">
    <location>
        <begin position="1"/>
        <end position="101"/>
    </location>
</feature>
<name>A0A5C3R8I5_9AGAR</name>
<accession>A0A5C3R8I5</accession>
<reference evidence="7 8" key="1">
    <citation type="journal article" date="2019" name="Nat. Ecol. Evol.">
        <title>Megaphylogeny resolves global patterns of mushroom evolution.</title>
        <authorList>
            <person name="Varga T."/>
            <person name="Krizsan K."/>
            <person name="Foldi C."/>
            <person name="Dima B."/>
            <person name="Sanchez-Garcia M."/>
            <person name="Sanchez-Ramirez S."/>
            <person name="Szollosi G.J."/>
            <person name="Szarkandi J.G."/>
            <person name="Papp V."/>
            <person name="Albert L."/>
            <person name="Andreopoulos W."/>
            <person name="Angelini C."/>
            <person name="Antonin V."/>
            <person name="Barry K.W."/>
            <person name="Bougher N.L."/>
            <person name="Buchanan P."/>
            <person name="Buyck B."/>
            <person name="Bense V."/>
            <person name="Catcheside P."/>
            <person name="Chovatia M."/>
            <person name="Cooper J."/>
            <person name="Damon W."/>
            <person name="Desjardin D."/>
            <person name="Finy P."/>
            <person name="Geml J."/>
            <person name="Haridas S."/>
            <person name="Hughes K."/>
            <person name="Justo A."/>
            <person name="Karasinski D."/>
            <person name="Kautmanova I."/>
            <person name="Kiss B."/>
            <person name="Kocsube S."/>
            <person name="Kotiranta H."/>
            <person name="LaButti K.M."/>
            <person name="Lechner B.E."/>
            <person name="Liimatainen K."/>
            <person name="Lipzen A."/>
            <person name="Lukacs Z."/>
            <person name="Mihaltcheva S."/>
            <person name="Morgado L.N."/>
            <person name="Niskanen T."/>
            <person name="Noordeloos M.E."/>
            <person name="Ohm R.A."/>
            <person name="Ortiz-Santana B."/>
            <person name="Ovrebo C."/>
            <person name="Racz N."/>
            <person name="Riley R."/>
            <person name="Savchenko A."/>
            <person name="Shiryaev A."/>
            <person name="Soop K."/>
            <person name="Spirin V."/>
            <person name="Szebenyi C."/>
            <person name="Tomsovsky M."/>
            <person name="Tulloss R.E."/>
            <person name="Uehling J."/>
            <person name="Grigoriev I.V."/>
            <person name="Vagvolgyi C."/>
            <person name="Papp T."/>
            <person name="Martin F.M."/>
            <person name="Miettinen O."/>
            <person name="Hibbett D.S."/>
            <person name="Nagy L.G."/>
        </authorList>
    </citation>
    <scope>NUCLEOTIDE SEQUENCE [LARGE SCALE GENOMIC DNA]</scope>
    <source>
        <strain evidence="7 8">CBS 309.79</strain>
    </source>
</reference>